<keyword evidence="12 17" id="KW-1133">Transmembrane helix</keyword>
<name>A0A2A8CVB6_9BACT</name>
<dbReference type="RefSeq" id="WP_098077047.1">
    <property type="nucleotide sequence ID" value="NZ_PDEQ01000007.1"/>
</dbReference>
<comment type="similarity">
    <text evidence="3">Belongs to the etk/wzc family.</text>
</comment>
<evidence type="ECO:0000256" key="3">
    <source>
        <dbReference type="ARBA" id="ARBA00008883"/>
    </source>
</evidence>
<evidence type="ECO:0000313" key="21">
    <source>
        <dbReference type="EMBL" id="PEN12632.1"/>
    </source>
</evidence>
<dbReference type="InterPro" id="IPR025669">
    <property type="entry name" value="AAA_dom"/>
</dbReference>
<evidence type="ECO:0000259" key="18">
    <source>
        <dbReference type="Pfam" id="PF02706"/>
    </source>
</evidence>
<evidence type="ECO:0000256" key="15">
    <source>
        <dbReference type="ARBA" id="ARBA00051245"/>
    </source>
</evidence>
<dbReference type="EC" id="2.7.10.2" evidence="4"/>
<dbReference type="SUPFAM" id="SSF52540">
    <property type="entry name" value="P-loop containing nucleoside triphosphate hydrolases"/>
    <property type="match status" value="1"/>
</dbReference>
<feature type="coiled-coil region" evidence="16">
    <location>
        <begin position="397"/>
        <end position="455"/>
    </location>
</feature>
<dbReference type="Pfam" id="PF13807">
    <property type="entry name" value="GNVR"/>
    <property type="match status" value="1"/>
</dbReference>
<evidence type="ECO:0000256" key="2">
    <source>
        <dbReference type="ARBA" id="ARBA00007316"/>
    </source>
</evidence>
<dbReference type="InterPro" id="IPR032807">
    <property type="entry name" value="GNVR"/>
</dbReference>
<evidence type="ECO:0000256" key="8">
    <source>
        <dbReference type="ARBA" id="ARBA00022692"/>
    </source>
</evidence>
<dbReference type="EMBL" id="PDEQ01000007">
    <property type="protein sequence ID" value="PEN12632.1"/>
    <property type="molecule type" value="Genomic_DNA"/>
</dbReference>
<dbReference type="GO" id="GO:0005524">
    <property type="term" value="F:ATP binding"/>
    <property type="evidence" value="ECO:0007669"/>
    <property type="project" value="UniProtKB-KW"/>
</dbReference>
<evidence type="ECO:0000256" key="14">
    <source>
        <dbReference type="ARBA" id="ARBA00023137"/>
    </source>
</evidence>
<dbReference type="InterPro" id="IPR027417">
    <property type="entry name" value="P-loop_NTPase"/>
</dbReference>
<feature type="transmembrane region" description="Helical" evidence="17">
    <location>
        <begin position="51"/>
        <end position="69"/>
    </location>
</feature>
<keyword evidence="22" id="KW-1185">Reference proteome</keyword>
<dbReference type="CDD" id="cd05387">
    <property type="entry name" value="BY-kinase"/>
    <property type="match status" value="1"/>
</dbReference>
<feature type="domain" description="Tyrosine-protein kinase G-rich" evidence="20">
    <location>
        <begin position="431"/>
        <end position="509"/>
    </location>
</feature>
<accession>A0A2A8CVB6</accession>
<feature type="coiled-coil region" evidence="16">
    <location>
        <begin position="206"/>
        <end position="365"/>
    </location>
</feature>
<evidence type="ECO:0000256" key="12">
    <source>
        <dbReference type="ARBA" id="ARBA00022989"/>
    </source>
</evidence>
<evidence type="ECO:0000256" key="13">
    <source>
        <dbReference type="ARBA" id="ARBA00023136"/>
    </source>
</evidence>
<dbReference type="PANTHER" id="PTHR32309">
    <property type="entry name" value="TYROSINE-PROTEIN KINASE"/>
    <property type="match status" value="1"/>
</dbReference>
<gene>
    <name evidence="21" type="ORF">CRI94_14045</name>
</gene>
<keyword evidence="13 17" id="KW-0472">Membrane</keyword>
<keyword evidence="9" id="KW-0547">Nucleotide-binding</keyword>
<evidence type="ECO:0000256" key="10">
    <source>
        <dbReference type="ARBA" id="ARBA00022777"/>
    </source>
</evidence>
<dbReference type="GO" id="GO:0042802">
    <property type="term" value="F:identical protein binding"/>
    <property type="evidence" value="ECO:0007669"/>
    <property type="project" value="UniProtKB-ARBA"/>
</dbReference>
<evidence type="ECO:0000256" key="4">
    <source>
        <dbReference type="ARBA" id="ARBA00011903"/>
    </source>
</evidence>
<dbReference type="InterPro" id="IPR003856">
    <property type="entry name" value="LPS_length_determ_N"/>
</dbReference>
<dbReference type="PANTHER" id="PTHR32309:SF13">
    <property type="entry name" value="FERRIC ENTEROBACTIN TRANSPORT PROTEIN FEPE"/>
    <property type="match status" value="1"/>
</dbReference>
<dbReference type="GO" id="GO:0005886">
    <property type="term" value="C:plasma membrane"/>
    <property type="evidence" value="ECO:0007669"/>
    <property type="project" value="UniProtKB-SubCell"/>
</dbReference>
<comment type="subcellular location">
    <subcellularLocation>
        <location evidence="1">Cell inner membrane</location>
        <topology evidence="1">Multi-pass membrane protein</topology>
    </subcellularLocation>
</comment>
<comment type="catalytic activity">
    <reaction evidence="15">
        <text>L-tyrosyl-[protein] + ATP = O-phospho-L-tyrosyl-[protein] + ADP + H(+)</text>
        <dbReference type="Rhea" id="RHEA:10596"/>
        <dbReference type="Rhea" id="RHEA-COMP:10136"/>
        <dbReference type="Rhea" id="RHEA-COMP:20101"/>
        <dbReference type="ChEBI" id="CHEBI:15378"/>
        <dbReference type="ChEBI" id="CHEBI:30616"/>
        <dbReference type="ChEBI" id="CHEBI:46858"/>
        <dbReference type="ChEBI" id="CHEBI:61978"/>
        <dbReference type="ChEBI" id="CHEBI:456216"/>
        <dbReference type="EC" id="2.7.10.2"/>
    </reaction>
</comment>
<evidence type="ECO:0000256" key="6">
    <source>
        <dbReference type="ARBA" id="ARBA00022519"/>
    </source>
</evidence>
<evidence type="ECO:0000256" key="17">
    <source>
        <dbReference type="SAM" id="Phobius"/>
    </source>
</evidence>
<dbReference type="FunFam" id="3.40.50.300:FF:000527">
    <property type="entry name" value="Tyrosine-protein kinase etk"/>
    <property type="match status" value="1"/>
</dbReference>
<keyword evidence="11" id="KW-0067">ATP-binding</keyword>
<dbReference type="Pfam" id="PF02706">
    <property type="entry name" value="Wzz"/>
    <property type="match status" value="1"/>
</dbReference>
<keyword evidence="7" id="KW-0808">Transferase</keyword>
<evidence type="ECO:0000256" key="1">
    <source>
        <dbReference type="ARBA" id="ARBA00004429"/>
    </source>
</evidence>
<dbReference type="InterPro" id="IPR050445">
    <property type="entry name" value="Bact_polysacc_biosynth/exp"/>
</dbReference>
<proteinExistence type="inferred from homology"/>
<keyword evidence="10" id="KW-0418">Kinase</keyword>
<comment type="similarity">
    <text evidence="2">Belongs to the CpsD/CapB family.</text>
</comment>
<evidence type="ECO:0000256" key="7">
    <source>
        <dbReference type="ARBA" id="ARBA00022679"/>
    </source>
</evidence>
<dbReference type="Pfam" id="PF13614">
    <property type="entry name" value="AAA_31"/>
    <property type="match status" value="1"/>
</dbReference>
<keyword evidence="5" id="KW-1003">Cell membrane</keyword>
<feature type="domain" description="Polysaccharide chain length determinant N-terminal" evidence="18">
    <location>
        <begin position="39"/>
        <end position="116"/>
    </location>
</feature>
<keyword evidence="14" id="KW-0829">Tyrosine-protein kinase</keyword>
<dbReference type="OrthoDB" id="9794577at2"/>
<dbReference type="NCBIfam" id="TIGR01007">
    <property type="entry name" value="eps_fam"/>
    <property type="match status" value="1"/>
</dbReference>
<keyword evidence="6" id="KW-0997">Cell inner membrane</keyword>
<evidence type="ECO:0000259" key="20">
    <source>
        <dbReference type="Pfam" id="PF13807"/>
    </source>
</evidence>
<organism evidence="21 22">
    <name type="scientific">Longibacter salinarum</name>
    <dbReference type="NCBI Taxonomy" id="1850348"/>
    <lineage>
        <taxon>Bacteria</taxon>
        <taxon>Pseudomonadati</taxon>
        <taxon>Rhodothermota</taxon>
        <taxon>Rhodothermia</taxon>
        <taxon>Rhodothermales</taxon>
        <taxon>Salisaetaceae</taxon>
        <taxon>Longibacter</taxon>
    </lineage>
</organism>
<keyword evidence="8 17" id="KW-0812">Transmembrane</keyword>
<evidence type="ECO:0000256" key="16">
    <source>
        <dbReference type="SAM" id="Coils"/>
    </source>
</evidence>
<dbReference type="Proteomes" id="UP000220102">
    <property type="component" value="Unassembled WGS sequence"/>
</dbReference>
<keyword evidence="16" id="KW-0175">Coiled coil</keyword>
<dbReference type="AlphaFoldDB" id="A0A2A8CVB6"/>
<dbReference type="InterPro" id="IPR005702">
    <property type="entry name" value="Wzc-like_C"/>
</dbReference>
<protein>
    <recommendedName>
        <fullName evidence="4">non-specific protein-tyrosine kinase</fullName>
        <ecNumber evidence="4">2.7.10.2</ecNumber>
    </recommendedName>
</protein>
<comment type="caution">
    <text evidence="21">The sequence shown here is derived from an EMBL/GenBank/DDBJ whole genome shotgun (WGS) entry which is preliminary data.</text>
</comment>
<feature type="domain" description="AAA" evidence="19">
    <location>
        <begin position="591"/>
        <end position="720"/>
    </location>
</feature>
<evidence type="ECO:0000256" key="11">
    <source>
        <dbReference type="ARBA" id="ARBA00022840"/>
    </source>
</evidence>
<dbReference type="GO" id="GO:0004715">
    <property type="term" value="F:non-membrane spanning protein tyrosine kinase activity"/>
    <property type="evidence" value="ECO:0007669"/>
    <property type="project" value="UniProtKB-EC"/>
</dbReference>
<evidence type="ECO:0000313" key="22">
    <source>
        <dbReference type="Proteomes" id="UP000220102"/>
    </source>
</evidence>
<evidence type="ECO:0000256" key="5">
    <source>
        <dbReference type="ARBA" id="ARBA00022475"/>
    </source>
</evidence>
<dbReference type="Gene3D" id="3.40.50.300">
    <property type="entry name" value="P-loop containing nucleotide triphosphate hydrolases"/>
    <property type="match status" value="1"/>
</dbReference>
<evidence type="ECO:0000259" key="19">
    <source>
        <dbReference type="Pfam" id="PF13614"/>
    </source>
</evidence>
<sequence length="803" mass="89024">MSPSSNMSSNGHRPAGGPVNGIAGASLFYDDNPQRGSQLHELLGTLWRGKWIILGVLIVVLAAGTAYTLSIPTTYRTSSLLLVDKQSQSGGVVAQLSSRGLSPYSAESRTLQNELFVLQQSMTIPNRVADSLLALGRHPETGRPIQMLSDVEGNRLSQNQIAHRVRGSIRAGTYGEQFDAIRIVATGRDAADVALVANIYADEYIRRTKEKARESLQASRDFLERQAEKLKAEVQAAEGEIENYMQREGAIALDQESGRIVSDIAQMEAEQRQLQIELQLARTSLDEKRSELEKIEPQISDRLSSTTGDVLESVQEEKARLQARIDQIERENPNLGAGGTLQRDLRRMKERVSRLQERADSLASKYVNESLAAGGVGSQSGENSRSLTYVVEQRRAIAQHRIEVSGLEARLDAIQNQLEQRRAALKNIPEQSMVLAQLQRERRSTERIYGMVQEKLQETRLAEESEMGYAEVIRPAGYGTPVSPSTRTNLLYSFMIGLVLGGGIVLVREQLDTRIQQPDDLRRHGHQIVGVVPSMDQLIEGEFEGQSTILIDGQEIQTSLAMLVSPMSAVAESYRRIRTNLQFSRPDKELRTLAISSAEKGEGKSTTSSNLALALASAGKDTLLVDADLRRPRAHELMGLSRSPGLSHLLYDDEVEVDDFETEIDRLWVLPAGESVPNPAELLGSERMQDVIENLRERFDYILFDTPPVLLFSDALALASHCDGTILVASANRTDGRAFDHAVDLLHDVEADTIGCVLNRYDASSFLQGYGYNYGYAHSYKRLEEHYAEDPNTGGRFSWLHKL</sequence>
<reference evidence="21 22" key="1">
    <citation type="submission" date="2017-10" db="EMBL/GenBank/DDBJ databases">
        <title>Draft genome of Longibacter Salinarum.</title>
        <authorList>
            <person name="Goh K.M."/>
            <person name="Shamsir M.S."/>
            <person name="Lim S.W."/>
        </authorList>
    </citation>
    <scope>NUCLEOTIDE SEQUENCE [LARGE SCALE GENOMIC DNA]</scope>
    <source>
        <strain evidence="21 22">KCTC 52045</strain>
    </source>
</reference>
<evidence type="ECO:0000256" key="9">
    <source>
        <dbReference type="ARBA" id="ARBA00022741"/>
    </source>
</evidence>